<keyword evidence="9" id="KW-1185">Reference proteome</keyword>
<feature type="region of interest" description="Disordered" evidence="6">
    <location>
        <begin position="662"/>
        <end position="685"/>
    </location>
</feature>
<dbReference type="EMBL" id="CP002305">
    <property type="protein sequence ID" value="ADQ18254.1"/>
    <property type="molecule type" value="Genomic_DNA"/>
</dbReference>
<evidence type="ECO:0000256" key="6">
    <source>
        <dbReference type="SAM" id="MobiDB-lite"/>
    </source>
</evidence>
<protein>
    <recommendedName>
        <fullName evidence="10">ATPase</fullName>
    </recommendedName>
</protein>
<organism evidence="8 9">
    <name type="scientific">Leadbetterella byssophila (strain DSM 17132 / JCM 16389 / KACC 11308 / NBRC 106382 / 4M15)</name>
    <dbReference type="NCBI Taxonomy" id="649349"/>
    <lineage>
        <taxon>Bacteria</taxon>
        <taxon>Pseudomonadati</taxon>
        <taxon>Bacteroidota</taxon>
        <taxon>Cytophagia</taxon>
        <taxon>Cytophagales</taxon>
        <taxon>Leadbetterellaceae</taxon>
        <taxon>Leadbetterella</taxon>
    </lineage>
</organism>
<feature type="coiled-coil region" evidence="5">
    <location>
        <begin position="496"/>
        <end position="586"/>
    </location>
</feature>
<feature type="transmembrane region" description="Helical" evidence="7">
    <location>
        <begin position="157"/>
        <end position="176"/>
    </location>
</feature>
<dbReference type="KEGG" id="lby:Lbys_2592"/>
<evidence type="ECO:0000256" key="1">
    <source>
        <dbReference type="ARBA" id="ARBA00004496"/>
    </source>
</evidence>
<dbReference type="GO" id="GO:0005923">
    <property type="term" value="C:bicellular tight junction"/>
    <property type="evidence" value="ECO:0007669"/>
    <property type="project" value="TreeGrafter"/>
</dbReference>
<dbReference type="PANTHER" id="PTHR46349:SF6">
    <property type="entry name" value="MYOSIN-6-LIKE"/>
    <property type="match status" value="1"/>
</dbReference>
<evidence type="ECO:0000313" key="8">
    <source>
        <dbReference type="EMBL" id="ADQ18254.1"/>
    </source>
</evidence>
<keyword evidence="3" id="KW-0518">Myosin</keyword>
<keyword evidence="5" id="KW-0175">Coiled coil</keyword>
<accession>E4RZL1</accession>
<feature type="compositionally biased region" description="Polar residues" evidence="6">
    <location>
        <begin position="1028"/>
        <end position="1039"/>
    </location>
</feature>
<dbReference type="OrthoDB" id="9812498at2"/>
<feature type="region of interest" description="Disordered" evidence="6">
    <location>
        <begin position="895"/>
        <end position="917"/>
    </location>
</feature>
<name>E4RZL1_LEAB4</name>
<feature type="region of interest" description="Disordered" evidence="6">
    <location>
        <begin position="1023"/>
        <end position="1048"/>
    </location>
</feature>
<feature type="compositionally biased region" description="Basic and acidic residues" evidence="6">
    <location>
        <begin position="662"/>
        <end position="674"/>
    </location>
</feature>
<dbReference type="AlphaFoldDB" id="E4RZL1"/>
<keyword evidence="2" id="KW-0963">Cytoplasm</keyword>
<keyword evidence="7" id="KW-0472">Membrane</keyword>
<gene>
    <name evidence="8" type="ordered locus">Lbys_2592</name>
</gene>
<feature type="compositionally biased region" description="Basic and acidic residues" evidence="6">
    <location>
        <begin position="711"/>
        <end position="731"/>
    </location>
</feature>
<evidence type="ECO:0000256" key="4">
    <source>
        <dbReference type="ARBA" id="ARBA00023175"/>
    </source>
</evidence>
<evidence type="ECO:0000256" key="5">
    <source>
        <dbReference type="SAM" id="Coils"/>
    </source>
</evidence>
<feature type="region of interest" description="Disordered" evidence="6">
    <location>
        <begin position="703"/>
        <end position="753"/>
    </location>
</feature>
<evidence type="ECO:0000256" key="3">
    <source>
        <dbReference type="ARBA" id="ARBA00023123"/>
    </source>
</evidence>
<dbReference type="RefSeq" id="WP_013409292.1">
    <property type="nucleotide sequence ID" value="NC_014655.1"/>
</dbReference>
<feature type="coiled-coil region" evidence="5">
    <location>
        <begin position="936"/>
        <end position="997"/>
    </location>
</feature>
<feature type="compositionally biased region" description="Low complexity" evidence="6">
    <location>
        <begin position="733"/>
        <end position="745"/>
    </location>
</feature>
<keyword evidence="7" id="KW-0812">Transmembrane</keyword>
<comment type="subcellular location">
    <subcellularLocation>
        <location evidence="1">Cytoplasm</location>
    </subcellularLocation>
</comment>
<dbReference type="PANTHER" id="PTHR46349">
    <property type="entry name" value="CINGULIN-LIKE PROTEIN 1-RELATED"/>
    <property type="match status" value="1"/>
</dbReference>
<dbReference type="Proteomes" id="UP000007435">
    <property type="component" value="Chromosome"/>
</dbReference>
<reference evidence="8 9" key="2">
    <citation type="journal article" date="2011" name="Stand. Genomic Sci.">
        <title>Complete genome sequence of Leadbetterella byssophila type strain (4M15).</title>
        <authorList>
            <person name="Abt B."/>
            <person name="Teshima H."/>
            <person name="Lucas S."/>
            <person name="Lapidus A."/>
            <person name="Del Rio T.G."/>
            <person name="Nolan M."/>
            <person name="Tice H."/>
            <person name="Cheng J.F."/>
            <person name="Pitluck S."/>
            <person name="Liolios K."/>
            <person name="Pagani I."/>
            <person name="Ivanova N."/>
            <person name="Mavromatis K."/>
            <person name="Pati A."/>
            <person name="Tapia R."/>
            <person name="Han C."/>
            <person name="Goodwin L."/>
            <person name="Chen A."/>
            <person name="Palaniappan K."/>
            <person name="Land M."/>
            <person name="Hauser L."/>
            <person name="Chang Y.J."/>
            <person name="Jeffries C.D."/>
            <person name="Rohde M."/>
            <person name="Goker M."/>
            <person name="Tindall B.J."/>
            <person name="Detter J.C."/>
            <person name="Woyke T."/>
            <person name="Bristow J."/>
            <person name="Eisen J.A."/>
            <person name="Markowitz V."/>
            <person name="Hugenholtz P."/>
            <person name="Klenk H.P."/>
            <person name="Kyrpides N.C."/>
        </authorList>
    </citation>
    <scope>NUCLEOTIDE SEQUENCE [LARGE SCALE GENOMIC DNA]</scope>
    <source>
        <strain evidence="9">DSM 17132 / JCM 16389 / KACC 11308 / NBRC 106382 / 4M15</strain>
    </source>
</reference>
<proteinExistence type="predicted"/>
<keyword evidence="7" id="KW-1133">Transmembrane helix</keyword>
<feature type="transmembrane region" description="Helical" evidence="7">
    <location>
        <begin position="57"/>
        <end position="76"/>
    </location>
</feature>
<sequence>MNAAMQNTIDKIGEYKKKLYKNQLIKGLLISTALLLGLFLLINFLEFIGRFGTYPRLILFVIYIAASAYTLAQFILKPLYYLFNTDNKLSNEEAAIQIGRYFPEIKDKLINTIQLAQVNSVDNSLLEASIAQRTEELKWIKFADAIQFRDNRKYLKFVLPPVAIALCIALALPKFYHSTERIVKFTKTFADPAPFTFYIENEKLQAYKHEDFTLHVKMQGETLPDEVFILAQGRRYKMLTEDGINYSHTFNHIQEPTPFHFEAAGYTSDSYKIDLVGRPQLLSFNVSLKYPAYLGKSPENFDNVGNLIIPEGTIVRWSFKTDAADKFEIVFDSSDVVNVDKGIFRDFNYQRKISKSTAYEIQLHNEHSENADPIHYFINVIPDRYPQITFEQMADTALYQYIGIGGTISDDYGITKLQLFYRNSNNPQFKSIQIPFNKSSLSQTFFYQLDLQELGLSRNDQLEYYLMVTDNDGVKGPKSTKTSTLRYLMPTDQEYSQDVENQVNKAENQFDELVKKSRDFKKDLNTIENELKKKKQLDFQDKKDLDRLLQKKEELNKEIQDLKNQLQELLEKQSRFEQQSPQLQQKMEMIQKMLNELMESKDSKVLEELKKMMEKSLDEKSLDQLEKFNKNQRNLDKELDRTLKLFQELQRKQKIEETSNELKELAEEQEKLSEADANPQDQEKINQKFEDIKKKLEDIENRSNELNKSFDPMDDKQSEISEDQKQAKKELSQQNKDAASKAQKNAAKKMKQMAEEMEQQMQSAEMQQAQVDLNAMREILENLIKVSHDQERIMKTFRTLSVSDPRFVQLSQEQLNIANDAKIIEDSLFTLASRVMQLEATVTKEVTAMKNHIDESVKLIRERKLPQASMRQQSSMTSMNNLALLLSDVFKQMQSQMATPGSGKGKQNGSSPGDFGKKQQMINQRMEGIGSEGKTQREISEEIAKLVNEQAKLRKELQEMQDKLNGTEVGKKLGDELKNLQKEMEKSEEDLVNKKITPELKRRQKLIETRLLEADKAIKEQELDPNRQAKTAQKIQRSTPPDLEKFKKEKEKQVELLRTTPPNYTPFYKNQTENYFKKIN</sequence>
<evidence type="ECO:0008006" key="10">
    <source>
        <dbReference type="Google" id="ProtNLM"/>
    </source>
</evidence>
<feature type="transmembrane region" description="Helical" evidence="7">
    <location>
        <begin position="24"/>
        <end position="45"/>
    </location>
</feature>
<evidence type="ECO:0000256" key="2">
    <source>
        <dbReference type="ARBA" id="ARBA00022490"/>
    </source>
</evidence>
<dbReference type="HOGENOM" id="CLU_008611_0_0_10"/>
<evidence type="ECO:0000256" key="7">
    <source>
        <dbReference type="SAM" id="Phobius"/>
    </source>
</evidence>
<reference key="1">
    <citation type="submission" date="2010-11" db="EMBL/GenBank/DDBJ databases">
        <title>The complete genome of Leadbetterella byssophila DSM 17132.</title>
        <authorList>
            <consortium name="US DOE Joint Genome Institute (JGI-PGF)"/>
            <person name="Lucas S."/>
            <person name="Copeland A."/>
            <person name="Lapidus A."/>
            <person name="Glavina del Rio T."/>
            <person name="Dalin E."/>
            <person name="Tice H."/>
            <person name="Bruce D."/>
            <person name="Goodwin L."/>
            <person name="Pitluck S."/>
            <person name="Kyrpides N."/>
            <person name="Mavromatis K."/>
            <person name="Ivanova N."/>
            <person name="Teshima H."/>
            <person name="Brettin T."/>
            <person name="Detter J.C."/>
            <person name="Han C."/>
            <person name="Tapia R."/>
            <person name="Land M."/>
            <person name="Hauser L."/>
            <person name="Markowitz V."/>
            <person name="Cheng J.-F."/>
            <person name="Hugenholtz P."/>
            <person name="Woyke T."/>
            <person name="Wu D."/>
            <person name="Tindall B."/>
            <person name="Pomrenke H.G."/>
            <person name="Brambilla E."/>
            <person name="Klenk H.-P."/>
            <person name="Eisen J.A."/>
        </authorList>
    </citation>
    <scope>NUCLEOTIDE SEQUENCE [LARGE SCALE GENOMIC DNA]</scope>
    <source>
        <strain>DSM 17132</strain>
    </source>
</reference>
<dbReference type="STRING" id="649349.Lbys_2592"/>
<evidence type="ECO:0000313" key="9">
    <source>
        <dbReference type="Proteomes" id="UP000007435"/>
    </source>
</evidence>
<feature type="compositionally biased region" description="Polar residues" evidence="6">
    <location>
        <begin position="895"/>
        <end position="911"/>
    </location>
</feature>
<dbReference type="eggNOG" id="COG1196">
    <property type="taxonomic scope" value="Bacteria"/>
</dbReference>
<keyword evidence="4" id="KW-0505">Motor protein</keyword>